<name>A0A834TKE9_9FABA</name>
<accession>A0A834TKE9</accession>
<gene>
    <name evidence="2" type="ORF">G2W53_020865</name>
    <name evidence="1" type="ORF">G2W53_044746</name>
</gene>
<evidence type="ECO:0000313" key="1">
    <source>
        <dbReference type="EMBL" id="KAF7800760.1"/>
    </source>
</evidence>
<proteinExistence type="predicted"/>
<dbReference type="Proteomes" id="UP000634136">
    <property type="component" value="Unassembled WGS sequence"/>
</dbReference>
<evidence type="ECO:0000313" key="2">
    <source>
        <dbReference type="EMBL" id="KAF7822721.1"/>
    </source>
</evidence>
<dbReference type="EMBL" id="JAAIUW010000007">
    <property type="protein sequence ID" value="KAF7822721.1"/>
    <property type="molecule type" value="Genomic_DNA"/>
</dbReference>
<sequence>MNGLGKYELEEVVWFGNGRRKRRPDKTPATRHRF</sequence>
<organism evidence="2 3">
    <name type="scientific">Senna tora</name>
    <dbReference type="NCBI Taxonomy" id="362788"/>
    <lineage>
        <taxon>Eukaryota</taxon>
        <taxon>Viridiplantae</taxon>
        <taxon>Streptophyta</taxon>
        <taxon>Embryophyta</taxon>
        <taxon>Tracheophyta</taxon>
        <taxon>Spermatophyta</taxon>
        <taxon>Magnoliopsida</taxon>
        <taxon>eudicotyledons</taxon>
        <taxon>Gunneridae</taxon>
        <taxon>Pentapetalae</taxon>
        <taxon>rosids</taxon>
        <taxon>fabids</taxon>
        <taxon>Fabales</taxon>
        <taxon>Fabaceae</taxon>
        <taxon>Caesalpinioideae</taxon>
        <taxon>Cassia clade</taxon>
        <taxon>Senna</taxon>
    </lineage>
</organism>
<dbReference type="EMBL" id="JAAIUW010000180">
    <property type="protein sequence ID" value="KAF7800760.1"/>
    <property type="molecule type" value="Genomic_DNA"/>
</dbReference>
<dbReference type="AlphaFoldDB" id="A0A834TKE9"/>
<comment type="caution">
    <text evidence="2">The sequence shown here is derived from an EMBL/GenBank/DDBJ whole genome shotgun (WGS) entry which is preliminary data.</text>
</comment>
<protein>
    <submittedName>
        <fullName evidence="2">Uncharacterized protein</fullName>
    </submittedName>
</protein>
<keyword evidence="3" id="KW-1185">Reference proteome</keyword>
<reference evidence="2" key="1">
    <citation type="submission" date="2020-09" db="EMBL/GenBank/DDBJ databases">
        <title>Genome-Enabled Discovery of Anthraquinone Biosynthesis in Senna tora.</title>
        <authorList>
            <person name="Kang S.-H."/>
            <person name="Pandey R.P."/>
            <person name="Lee C.-M."/>
            <person name="Sim J.-S."/>
            <person name="Jeong J.-T."/>
            <person name="Choi B.-S."/>
            <person name="Jung M."/>
            <person name="Ginzburg D."/>
            <person name="Zhao K."/>
            <person name="Won S.Y."/>
            <person name="Oh T.-J."/>
            <person name="Yu Y."/>
            <person name="Kim N.-H."/>
            <person name="Lee O.R."/>
            <person name="Lee T.-H."/>
            <person name="Bashyal P."/>
            <person name="Kim T.-S."/>
            <person name="Lee W.-H."/>
            <person name="Kawkins C."/>
            <person name="Kim C.-K."/>
            <person name="Kim J.S."/>
            <person name="Ahn B.O."/>
            <person name="Rhee S.Y."/>
            <person name="Sohng J.K."/>
        </authorList>
    </citation>
    <scope>NUCLEOTIDE SEQUENCE</scope>
    <source>
        <tissue evidence="2">Leaf</tissue>
    </source>
</reference>
<evidence type="ECO:0000313" key="3">
    <source>
        <dbReference type="Proteomes" id="UP000634136"/>
    </source>
</evidence>